<organism evidence="2 3">
    <name type="scientific">Peiella sedimenti</name>
    <dbReference type="NCBI Taxonomy" id="3061083"/>
    <lineage>
        <taxon>Bacteria</taxon>
        <taxon>Pseudomonadati</taxon>
        <taxon>Pseudomonadota</taxon>
        <taxon>Alphaproteobacteria</taxon>
        <taxon>Caulobacterales</taxon>
        <taxon>Caulobacteraceae</taxon>
        <taxon>Peiella</taxon>
    </lineage>
</organism>
<comment type="caution">
    <text evidence="2">The sequence shown here is derived from an EMBL/GenBank/DDBJ whole genome shotgun (WGS) entry which is preliminary data.</text>
</comment>
<dbReference type="EMBL" id="JAUKTR010000004">
    <property type="protein sequence ID" value="MDO1559807.1"/>
    <property type="molecule type" value="Genomic_DNA"/>
</dbReference>
<dbReference type="Proteomes" id="UP001169063">
    <property type="component" value="Unassembled WGS sequence"/>
</dbReference>
<gene>
    <name evidence="2" type="ORF">Q0812_10255</name>
</gene>
<evidence type="ECO:0000256" key="1">
    <source>
        <dbReference type="SAM" id="Phobius"/>
    </source>
</evidence>
<protein>
    <submittedName>
        <fullName evidence="2">Uncharacterized protein</fullName>
    </submittedName>
</protein>
<keyword evidence="1" id="KW-0472">Membrane</keyword>
<keyword evidence="1" id="KW-0812">Transmembrane</keyword>
<evidence type="ECO:0000313" key="2">
    <source>
        <dbReference type="EMBL" id="MDO1559807.1"/>
    </source>
</evidence>
<accession>A0ABT8SQT4</accession>
<keyword evidence="1" id="KW-1133">Transmembrane helix</keyword>
<name>A0ABT8SQT4_9CAUL</name>
<sequence>MGFYQPHDPQRFFDRLGTAYVQRAIVRGEFKGDLLARANTWLAFRTRQLDALRTRYLAWGAAAIGAGATIIGAVMGG</sequence>
<reference evidence="2" key="1">
    <citation type="submission" date="2023-07" db="EMBL/GenBank/DDBJ databases">
        <title>Brevundimonas soil sp. nov., isolated from the soil of chemical plant.</title>
        <authorList>
            <person name="Wu N."/>
        </authorList>
    </citation>
    <scope>NUCLEOTIDE SEQUENCE</scope>
    <source>
        <strain evidence="2">XZ-24</strain>
    </source>
</reference>
<dbReference type="RefSeq" id="WP_302110239.1">
    <property type="nucleotide sequence ID" value="NZ_JAUKTR010000004.1"/>
</dbReference>
<proteinExistence type="predicted"/>
<evidence type="ECO:0000313" key="3">
    <source>
        <dbReference type="Proteomes" id="UP001169063"/>
    </source>
</evidence>
<keyword evidence="3" id="KW-1185">Reference proteome</keyword>
<feature type="transmembrane region" description="Helical" evidence="1">
    <location>
        <begin position="56"/>
        <end position="75"/>
    </location>
</feature>